<keyword evidence="4" id="KW-0812">Transmembrane</keyword>
<reference evidence="5" key="3">
    <citation type="submission" date="2025-09" db="UniProtKB">
        <authorList>
            <consortium name="Ensembl"/>
        </authorList>
    </citation>
    <scope>IDENTIFICATION</scope>
</reference>
<evidence type="ECO:0000256" key="4">
    <source>
        <dbReference type="SAM" id="Phobius"/>
    </source>
</evidence>
<sequence length="313" mass="34027">MAPPFLKLSAFLQKNRRSLLLLGCGGAFSASIFYHAFPDSTYKNLYQAWSKGEPAQLSGKLEETFREVLKDCGVASPKNYHAFASFGFHPVGAGLPWLPAGVHIGIPANFNSTSSDPGGITDRTVLINGKEVEWDSEAGAALKEALLFSPEAQRFALAREVMRLESGGPVLQATAGPACLAGVCVYSVALKQIFGLYSGSLIARAFLNVLVAGLGAVCYFLASDSISHWLDYSSDRRAAGLSRDYARGGVEFYDKILSRNKTLRLLMGPKGVEMYAPSGNLFPSGLLRFKHAPYTLRREEAIVLYILCILHRH</sequence>
<comment type="similarity">
    <text evidence="2">Belongs to the TMEM177 family.</text>
</comment>
<evidence type="ECO:0000313" key="6">
    <source>
        <dbReference type="Proteomes" id="UP000694580"/>
    </source>
</evidence>
<dbReference type="Ensembl" id="ENSDCDT00010000507.1">
    <property type="protein sequence ID" value="ENSDCDP00010000488.1"/>
    <property type="gene ID" value="ENSDCDG00010000265.1"/>
</dbReference>
<comment type="function">
    <text evidence="1">Plays a role in the early steps of cytochrome c oxidase subunit II (MT-CO2/COX2) maturation and is required for the stabilization of COX20 and the newly synthesized MT-CO2/COX2 protein.</text>
</comment>
<evidence type="ECO:0000256" key="1">
    <source>
        <dbReference type="ARBA" id="ARBA00003998"/>
    </source>
</evidence>
<dbReference type="PANTHER" id="PTHR21824:SF4">
    <property type="entry name" value="TRANSMEMBRANE PROTEIN 177"/>
    <property type="match status" value="1"/>
</dbReference>
<feature type="transmembrane region" description="Helical" evidence="4">
    <location>
        <begin position="20"/>
        <end position="37"/>
    </location>
</feature>
<dbReference type="InterPro" id="IPR026620">
    <property type="entry name" value="TMEM177"/>
</dbReference>
<dbReference type="PANTHER" id="PTHR21824">
    <property type="entry name" value="TRANSMEMBRANE PROTEIN 177"/>
    <property type="match status" value="1"/>
</dbReference>
<keyword evidence="4" id="KW-1133">Transmembrane helix</keyword>
<keyword evidence="6" id="KW-1185">Reference proteome</keyword>
<keyword evidence="4" id="KW-0472">Membrane</keyword>
<dbReference type="AlphaFoldDB" id="A0AAY3ZU11"/>
<dbReference type="Proteomes" id="UP000694580">
    <property type="component" value="Chromosome 2"/>
</dbReference>
<evidence type="ECO:0000256" key="3">
    <source>
        <dbReference type="ARBA" id="ARBA00014595"/>
    </source>
</evidence>
<evidence type="ECO:0000256" key="2">
    <source>
        <dbReference type="ARBA" id="ARBA00005794"/>
    </source>
</evidence>
<organism evidence="5 6">
    <name type="scientific">Denticeps clupeoides</name>
    <name type="common">denticle herring</name>
    <dbReference type="NCBI Taxonomy" id="299321"/>
    <lineage>
        <taxon>Eukaryota</taxon>
        <taxon>Metazoa</taxon>
        <taxon>Chordata</taxon>
        <taxon>Craniata</taxon>
        <taxon>Vertebrata</taxon>
        <taxon>Euteleostomi</taxon>
        <taxon>Actinopterygii</taxon>
        <taxon>Neopterygii</taxon>
        <taxon>Teleostei</taxon>
        <taxon>Clupei</taxon>
        <taxon>Clupeiformes</taxon>
        <taxon>Denticipitoidei</taxon>
        <taxon>Denticipitidae</taxon>
        <taxon>Denticeps</taxon>
    </lineage>
</organism>
<gene>
    <name evidence="5" type="primary">TMEM177</name>
</gene>
<protein>
    <recommendedName>
        <fullName evidence="3">Transmembrane protein 177</fullName>
    </recommendedName>
</protein>
<evidence type="ECO:0000313" key="5">
    <source>
        <dbReference type="Ensembl" id="ENSDCDP00010000488.1"/>
    </source>
</evidence>
<accession>A0AAY3ZU11</accession>
<dbReference type="GO" id="GO:0016020">
    <property type="term" value="C:membrane"/>
    <property type="evidence" value="ECO:0007669"/>
    <property type="project" value="TreeGrafter"/>
</dbReference>
<name>A0AAY3ZU11_9TELE</name>
<feature type="transmembrane region" description="Helical" evidence="4">
    <location>
        <begin position="201"/>
        <end position="222"/>
    </location>
</feature>
<reference evidence="5" key="2">
    <citation type="submission" date="2025-08" db="UniProtKB">
        <authorList>
            <consortium name="Ensembl"/>
        </authorList>
    </citation>
    <scope>IDENTIFICATION</scope>
</reference>
<proteinExistence type="inferred from homology"/>
<reference evidence="5 6" key="1">
    <citation type="submission" date="2020-06" db="EMBL/GenBank/DDBJ databases">
        <authorList>
            <consortium name="Wellcome Sanger Institute Data Sharing"/>
        </authorList>
    </citation>
    <scope>NUCLEOTIDE SEQUENCE [LARGE SCALE GENOMIC DNA]</scope>
</reference>
<feature type="transmembrane region" description="Helical" evidence="4">
    <location>
        <begin position="170"/>
        <end position="189"/>
    </location>
</feature>
<dbReference type="GeneTree" id="ENSGT00390000010354"/>